<sequence>MQLYLFPNVHKVMKAEKICSNIGIQSRVIPVPEHISSECGMCLLVESGDVDKCVELFEKNSIPFEVYHEG</sequence>
<dbReference type="Pfam" id="PF11823">
    <property type="entry name" value="Se_S_carrier"/>
    <property type="match status" value="1"/>
</dbReference>
<evidence type="ECO:0000313" key="3">
    <source>
        <dbReference type="Proteomes" id="UP000181976"/>
    </source>
</evidence>
<keyword evidence="3" id="KW-1185">Reference proteome</keyword>
<proteinExistence type="predicted"/>
<dbReference type="eggNOG" id="ENOG5030IX5">
    <property type="taxonomic scope" value="Bacteria"/>
</dbReference>
<name>A0A1I2F3N8_9BACT</name>
<dbReference type="InParanoid" id="A0A1I2F3N8"/>
<dbReference type="Proteomes" id="UP000181976">
    <property type="component" value="Unassembled WGS sequence"/>
</dbReference>
<evidence type="ECO:0000259" key="1">
    <source>
        <dbReference type="Pfam" id="PF11823"/>
    </source>
</evidence>
<dbReference type="RefSeq" id="WP_010528033.1">
    <property type="nucleotide sequence ID" value="NZ_AFSL01000069.1"/>
</dbReference>
<dbReference type="STRING" id="385682.SAMN05444380_12616"/>
<protein>
    <recommendedName>
        <fullName evidence="1">Putative Se/S carrier protein-like domain-containing protein</fullName>
    </recommendedName>
</protein>
<feature type="domain" description="Putative Se/S carrier protein-like" evidence="1">
    <location>
        <begin position="5"/>
        <end position="68"/>
    </location>
</feature>
<gene>
    <name evidence="2" type="ORF">SAMN05444380_12616</name>
</gene>
<accession>A0A1I2F3N8</accession>
<reference evidence="2 3" key="1">
    <citation type="submission" date="2016-10" db="EMBL/GenBank/DDBJ databases">
        <authorList>
            <person name="de Groot N.N."/>
        </authorList>
    </citation>
    <scope>NUCLEOTIDE SEQUENCE [LARGE SCALE GENOMIC DNA]</scope>
    <source>
        <strain evidence="2 3">DSM 19012</strain>
    </source>
</reference>
<dbReference type="OrthoDB" id="3192849at2"/>
<dbReference type="InterPro" id="IPR021778">
    <property type="entry name" value="Se/S_carrier-like"/>
</dbReference>
<organism evidence="2 3">
    <name type="scientific">Thermophagus xiamenensis</name>
    <dbReference type="NCBI Taxonomy" id="385682"/>
    <lineage>
        <taxon>Bacteria</taxon>
        <taxon>Pseudomonadati</taxon>
        <taxon>Bacteroidota</taxon>
        <taxon>Bacteroidia</taxon>
        <taxon>Marinilabiliales</taxon>
        <taxon>Marinilabiliaceae</taxon>
        <taxon>Thermophagus</taxon>
    </lineage>
</organism>
<dbReference type="AlphaFoldDB" id="A0A1I2F3N8"/>
<dbReference type="EMBL" id="FONA01000026">
    <property type="protein sequence ID" value="SFE99593.1"/>
    <property type="molecule type" value="Genomic_DNA"/>
</dbReference>
<evidence type="ECO:0000313" key="2">
    <source>
        <dbReference type="EMBL" id="SFE99593.1"/>
    </source>
</evidence>